<organism evidence="13">
    <name type="scientific">Veillonella ratti</name>
    <dbReference type="NCBI Taxonomy" id="103892"/>
    <lineage>
        <taxon>Bacteria</taxon>
        <taxon>Bacillati</taxon>
        <taxon>Bacillota</taxon>
        <taxon>Negativicutes</taxon>
        <taxon>Veillonellales</taxon>
        <taxon>Veillonellaceae</taxon>
        <taxon>Veillonella</taxon>
    </lineage>
</organism>
<evidence type="ECO:0000256" key="7">
    <source>
        <dbReference type="ARBA" id="ARBA00023136"/>
    </source>
</evidence>
<evidence type="ECO:0000256" key="2">
    <source>
        <dbReference type="ARBA" id="ARBA00022618"/>
    </source>
</evidence>
<dbReference type="EC" id="2.4.1.227" evidence="10"/>
<dbReference type="AlphaFoldDB" id="A0A6N3BBM4"/>
<sequence>MKRIIISGGGTGGHIYPAITIYKEIAAMTEAEFLYIGTDKGLEATLVPKEGIPFKTLPVEGLNRNLSWHALVTLGKTLSSLWQAARIISEFKPDIVIGTGGYVCGPILLVAALRNVPTLIQEQNTIGGITNKILSRFVDVVAVGFEDAKKAFPKAKRLVYTGNPVRPEVLVDTRAEGREFFNLKDDEFAVLIAGGSRGARSINTAMIEVHEYFKNRKGIKLIHVTGSGEYDRVLEALHIKDGEAYSDSSIILPYLHEMPKALAAADLAVFRAGAVGLAELTVRGIPSILIPYPYAAEDHQTYNARALVSAGAARMIVDKMLQGKDLIGEIEFFMNNPHELGHMSAAAKTLGKPAAAHDIAQLALEIAK</sequence>
<dbReference type="RefSeq" id="WP_021841481.1">
    <property type="nucleotide sequence ID" value="NZ_CACRUX010000043.1"/>
</dbReference>
<feature type="binding site" evidence="10">
    <location>
        <begin position="11"/>
        <end position="13"/>
    </location>
    <ligand>
        <name>UDP-N-acetyl-alpha-D-glucosamine</name>
        <dbReference type="ChEBI" id="CHEBI:57705"/>
    </ligand>
</feature>
<feature type="binding site" evidence="10">
    <location>
        <position position="300"/>
    </location>
    <ligand>
        <name>UDP-N-acetyl-alpha-D-glucosamine</name>
        <dbReference type="ChEBI" id="CHEBI:57705"/>
    </ligand>
</feature>
<comment type="catalytic activity">
    <reaction evidence="10">
        <text>di-trans,octa-cis-undecaprenyl diphospho-N-acetyl-alpha-D-muramoyl-L-alanyl-D-glutamyl-meso-2,6-diaminopimeloyl-D-alanyl-D-alanine + UDP-N-acetyl-alpha-D-glucosamine = di-trans,octa-cis-undecaprenyl diphospho-[N-acetyl-alpha-D-glucosaminyl-(1-&gt;4)]-N-acetyl-alpha-D-muramoyl-L-alanyl-D-glutamyl-meso-2,6-diaminopimeloyl-D-alanyl-D-alanine + UDP + H(+)</text>
        <dbReference type="Rhea" id="RHEA:31227"/>
        <dbReference type="ChEBI" id="CHEBI:15378"/>
        <dbReference type="ChEBI" id="CHEBI:57705"/>
        <dbReference type="ChEBI" id="CHEBI:58223"/>
        <dbReference type="ChEBI" id="CHEBI:61387"/>
        <dbReference type="ChEBI" id="CHEBI:61388"/>
        <dbReference type="EC" id="2.4.1.227"/>
    </reaction>
</comment>
<evidence type="ECO:0000256" key="9">
    <source>
        <dbReference type="ARBA" id="ARBA00023316"/>
    </source>
</evidence>
<dbReference type="SUPFAM" id="SSF53756">
    <property type="entry name" value="UDP-Glycosyltransferase/glycogen phosphorylase"/>
    <property type="match status" value="1"/>
</dbReference>
<dbReference type="InterPro" id="IPR004276">
    <property type="entry name" value="GlycoTrans_28_N"/>
</dbReference>
<keyword evidence="1 10" id="KW-1003">Cell membrane</keyword>
<evidence type="ECO:0000256" key="5">
    <source>
        <dbReference type="ARBA" id="ARBA00022960"/>
    </source>
</evidence>
<proteinExistence type="inferred from homology"/>
<comment type="pathway">
    <text evidence="10">Cell wall biogenesis; peptidoglycan biosynthesis.</text>
</comment>
<evidence type="ECO:0000256" key="8">
    <source>
        <dbReference type="ARBA" id="ARBA00023306"/>
    </source>
</evidence>
<dbReference type="GO" id="GO:0009252">
    <property type="term" value="P:peptidoglycan biosynthetic process"/>
    <property type="evidence" value="ECO:0007669"/>
    <property type="project" value="UniProtKB-UniRule"/>
</dbReference>
<feature type="domain" description="Glycosyltransferase family 28 N-terminal" evidence="11">
    <location>
        <begin position="4"/>
        <end position="142"/>
    </location>
</feature>
<evidence type="ECO:0000256" key="10">
    <source>
        <dbReference type="HAMAP-Rule" id="MF_00033"/>
    </source>
</evidence>
<protein>
    <recommendedName>
        <fullName evidence="10">UDP-N-acetylglucosamine--N-acetylmuramyl-(pentapeptide) pyrophosphoryl-undecaprenol N-acetylglucosamine transferase</fullName>
        <ecNumber evidence="10">2.4.1.227</ecNumber>
    </recommendedName>
    <alternativeName>
        <fullName evidence="10">Undecaprenyl-PP-MurNAc-pentapeptide-UDPGlcNAc GlcNAc transferase</fullName>
    </alternativeName>
</protein>
<dbReference type="GO" id="GO:0005886">
    <property type="term" value="C:plasma membrane"/>
    <property type="evidence" value="ECO:0007669"/>
    <property type="project" value="UniProtKB-SubCell"/>
</dbReference>
<dbReference type="Pfam" id="PF03033">
    <property type="entry name" value="Glyco_transf_28"/>
    <property type="match status" value="1"/>
</dbReference>
<dbReference type="GO" id="GO:0051301">
    <property type="term" value="P:cell division"/>
    <property type="evidence" value="ECO:0007669"/>
    <property type="project" value="UniProtKB-KW"/>
</dbReference>
<keyword evidence="6 10" id="KW-0573">Peptidoglycan synthesis</keyword>
<dbReference type="InterPro" id="IPR006009">
    <property type="entry name" value="GlcNAc_MurG"/>
</dbReference>
<comment type="caution">
    <text evidence="10">Lacks conserved residue(s) required for the propagation of feature annotation.</text>
</comment>
<feature type="binding site" evidence="10">
    <location>
        <position position="166"/>
    </location>
    <ligand>
        <name>UDP-N-acetyl-alpha-D-glucosamine</name>
        <dbReference type="ChEBI" id="CHEBI:57705"/>
    </ligand>
</feature>
<feature type="domain" description="Glycosyl transferase family 28 C-terminal" evidence="12">
    <location>
        <begin position="190"/>
        <end position="358"/>
    </location>
</feature>
<comment type="function">
    <text evidence="10">Cell wall formation. Catalyzes the transfer of a GlcNAc subunit on undecaprenyl-pyrophosphoryl-MurNAc-pentapeptide (lipid intermediate I) to form undecaprenyl-pyrophosphoryl-MurNAc-(pentapeptide)GlcNAc (lipid intermediate II).</text>
</comment>
<evidence type="ECO:0000256" key="6">
    <source>
        <dbReference type="ARBA" id="ARBA00022984"/>
    </source>
</evidence>
<dbReference type="UniPathway" id="UPA00219"/>
<dbReference type="EMBL" id="CACRUX010000043">
    <property type="protein sequence ID" value="VYU00484.1"/>
    <property type="molecule type" value="Genomic_DNA"/>
</dbReference>
<reference evidence="13" key="1">
    <citation type="submission" date="2019-11" db="EMBL/GenBank/DDBJ databases">
        <authorList>
            <person name="Feng L."/>
        </authorList>
    </citation>
    <scope>NUCLEOTIDE SEQUENCE</scope>
    <source>
        <strain evidence="13">VrattiLFYP33</strain>
    </source>
</reference>
<dbReference type="HAMAP" id="MF_00033">
    <property type="entry name" value="MurG"/>
    <property type="match status" value="1"/>
</dbReference>
<keyword evidence="8 10" id="KW-0131">Cell cycle</keyword>
<dbReference type="NCBIfam" id="TIGR01133">
    <property type="entry name" value="murG"/>
    <property type="match status" value="1"/>
</dbReference>
<dbReference type="GO" id="GO:0050511">
    <property type="term" value="F:undecaprenyldiphospho-muramoylpentapeptide beta-N-acetylglucosaminyltransferase activity"/>
    <property type="evidence" value="ECO:0007669"/>
    <property type="project" value="UniProtKB-UniRule"/>
</dbReference>
<accession>A0A6N3BBM4</accession>
<name>A0A6N3BBM4_9FIRM</name>
<dbReference type="InterPro" id="IPR007235">
    <property type="entry name" value="Glyco_trans_28_C"/>
</dbReference>
<dbReference type="GO" id="GO:0071555">
    <property type="term" value="P:cell wall organization"/>
    <property type="evidence" value="ECO:0007669"/>
    <property type="project" value="UniProtKB-KW"/>
</dbReference>
<dbReference type="GO" id="GO:0005975">
    <property type="term" value="P:carbohydrate metabolic process"/>
    <property type="evidence" value="ECO:0007669"/>
    <property type="project" value="InterPro"/>
</dbReference>
<keyword evidence="4 10" id="KW-0808">Transferase</keyword>
<keyword evidence="2 10" id="KW-0132">Cell division</keyword>
<evidence type="ECO:0000256" key="4">
    <source>
        <dbReference type="ARBA" id="ARBA00022679"/>
    </source>
</evidence>
<dbReference type="Pfam" id="PF04101">
    <property type="entry name" value="Glyco_tran_28_C"/>
    <property type="match status" value="1"/>
</dbReference>
<dbReference type="PANTHER" id="PTHR21015:SF22">
    <property type="entry name" value="GLYCOSYLTRANSFERASE"/>
    <property type="match status" value="1"/>
</dbReference>
<evidence type="ECO:0000256" key="1">
    <source>
        <dbReference type="ARBA" id="ARBA00022475"/>
    </source>
</evidence>
<dbReference type="Gene3D" id="3.40.50.2000">
    <property type="entry name" value="Glycogen Phosphorylase B"/>
    <property type="match status" value="2"/>
</dbReference>
<evidence type="ECO:0000259" key="11">
    <source>
        <dbReference type="Pfam" id="PF03033"/>
    </source>
</evidence>
<dbReference type="CDD" id="cd03785">
    <property type="entry name" value="GT28_MurG"/>
    <property type="match status" value="1"/>
</dbReference>
<keyword evidence="7 10" id="KW-0472">Membrane</keyword>
<feature type="binding site" evidence="10">
    <location>
        <position position="124"/>
    </location>
    <ligand>
        <name>UDP-N-acetyl-alpha-D-glucosamine</name>
        <dbReference type="ChEBI" id="CHEBI:57705"/>
    </ligand>
</feature>
<evidence type="ECO:0000313" key="13">
    <source>
        <dbReference type="EMBL" id="VYU00484.1"/>
    </source>
</evidence>
<evidence type="ECO:0000259" key="12">
    <source>
        <dbReference type="Pfam" id="PF04101"/>
    </source>
</evidence>
<gene>
    <name evidence="10 13" type="primary">murG</name>
    <name evidence="13" type="ORF">VRLFYP33_01004</name>
</gene>
<dbReference type="PANTHER" id="PTHR21015">
    <property type="entry name" value="UDP-N-ACETYLGLUCOSAMINE--N-ACETYLMURAMYL-(PENTAPEPTIDE) PYROPHOSPHORYL-UNDECAPRENOL N-ACETYLGLUCOSAMINE TRANSFERASE 1"/>
    <property type="match status" value="1"/>
</dbReference>
<keyword evidence="9 10" id="KW-0961">Cell wall biogenesis/degradation</keyword>
<dbReference type="GO" id="GO:0008360">
    <property type="term" value="P:regulation of cell shape"/>
    <property type="evidence" value="ECO:0007669"/>
    <property type="project" value="UniProtKB-KW"/>
</dbReference>
<feature type="binding site" evidence="10">
    <location>
        <position position="196"/>
    </location>
    <ligand>
        <name>UDP-N-acetyl-alpha-D-glucosamine</name>
        <dbReference type="ChEBI" id="CHEBI:57705"/>
    </ligand>
</feature>
<keyword evidence="3 10" id="KW-0328">Glycosyltransferase</keyword>
<comment type="similarity">
    <text evidence="10">Belongs to the glycosyltransferase 28 family. MurG subfamily.</text>
</comment>
<comment type="subcellular location">
    <subcellularLocation>
        <location evidence="10">Cell membrane</location>
        <topology evidence="10">Peripheral membrane protein</topology>
        <orientation evidence="10">Cytoplasmic side</orientation>
    </subcellularLocation>
</comment>
<keyword evidence="5 10" id="KW-0133">Cell shape</keyword>
<evidence type="ECO:0000256" key="3">
    <source>
        <dbReference type="ARBA" id="ARBA00022676"/>
    </source>
</evidence>